<reference evidence="2 3" key="1">
    <citation type="submission" date="2015-03" db="EMBL/GenBank/DDBJ databases">
        <title>Draft Genome Sequence of Burkholderia andropogonis type strain ICMP2807, isolated from Sorghum bicolor.</title>
        <authorList>
            <person name="Lopes-Santos L."/>
            <person name="Castro D.B."/>
            <person name="Ottoboni L.M."/>
            <person name="Park D."/>
            <person name="Weirc B.S."/>
            <person name="Destefano S.A."/>
        </authorList>
    </citation>
    <scope>NUCLEOTIDE SEQUENCE [LARGE SCALE GENOMIC DNA]</scope>
    <source>
        <strain evidence="2 3">ICMP2807</strain>
    </source>
</reference>
<dbReference type="EMBL" id="LAQU01000004">
    <property type="protein sequence ID" value="KKB64408.1"/>
    <property type="molecule type" value="Genomic_DNA"/>
</dbReference>
<evidence type="ECO:0000256" key="1">
    <source>
        <dbReference type="SAM" id="SignalP"/>
    </source>
</evidence>
<feature type="chain" id="PRO_5002490882" description="ABC transporter substrate-binding protein" evidence="1">
    <location>
        <begin position="45"/>
        <end position="320"/>
    </location>
</feature>
<dbReference type="STRING" id="28092.WM40_05675"/>
<sequence length="320" mass="33625">MRYLTTTGTATHRRTRPARRHAAFRTYAAAVTAAAAILTSSAHADEAAPRLRVIVPTAFAYSVHDIVRSFTARTGIPVAVHVATAGNIPANVRDNAHDAPKSDGVKQMVANTGAAASSAEVTAQAASAGKARHNGSLRKGSPTPYDVVIASAADTTQMTGQGLLAADSRTMLPKIGIGMAVPKGHAIPDIHDVNALRDALLSAHTVVFEDPAMGGPSGANVVKLFDRLGIADQMKSRSRMIPPDDIRHALTHSGADLAIEEARLLRDAPDMQYVGDLPGTVQYFTRYAAAVTTRSPHKTEARALLSFIASGLSPHVQVDP</sequence>
<feature type="signal peptide" evidence="1">
    <location>
        <begin position="1"/>
        <end position="44"/>
    </location>
</feature>
<dbReference type="Gene3D" id="3.40.190.10">
    <property type="entry name" value="Periplasmic binding protein-like II"/>
    <property type="match status" value="2"/>
</dbReference>
<keyword evidence="3" id="KW-1185">Reference proteome</keyword>
<proteinExistence type="predicted"/>
<accession>A0A0F5K2T7</accession>
<dbReference type="PANTHER" id="PTHR30632:SF11">
    <property type="entry name" value="BLR4797 PROTEIN"/>
    <property type="match status" value="1"/>
</dbReference>
<organism evidence="2 3">
    <name type="scientific">Robbsia andropogonis</name>
    <dbReference type="NCBI Taxonomy" id="28092"/>
    <lineage>
        <taxon>Bacteria</taxon>
        <taxon>Pseudomonadati</taxon>
        <taxon>Pseudomonadota</taxon>
        <taxon>Betaproteobacteria</taxon>
        <taxon>Burkholderiales</taxon>
        <taxon>Burkholderiaceae</taxon>
        <taxon>Robbsia</taxon>
    </lineage>
</organism>
<dbReference type="SUPFAM" id="SSF53850">
    <property type="entry name" value="Periplasmic binding protein-like II"/>
    <property type="match status" value="1"/>
</dbReference>
<dbReference type="GO" id="GO:0015689">
    <property type="term" value="P:molybdate ion transport"/>
    <property type="evidence" value="ECO:0007669"/>
    <property type="project" value="TreeGrafter"/>
</dbReference>
<dbReference type="Pfam" id="PF13531">
    <property type="entry name" value="SBP_bac_11"/>
    <property type="match status" value="1"/>
</dbReference>
<name>A0A0F5K2T7_9BURK</name>
<dbReference type="AlphaFoldDB" id="A0A0F5K2T7"/>
<dbReference type="GO" id="GO:0030973">
    <property type="term" value="F:molybdate ion binding"/>
    <property type="evidence" value="ECO:0007669"/>
    <property type="project" value="TreeGrafter"/>
</dbReference>
<dbReference type="PATRIC" id="fig|28092.6.peg.1353"/>
<keyword evidence="1" id="KW-0732">Signal</keyword>
<evidence type="ECO:0000313" key="2">
    <source>
        <dbReference type="EMBL" id="KKB64408.1"/>
    </source>
</evidence>
<dbReference type="PANTHER" id="PTHR30632">
    <property type="entry name" value="MOLYBDATE-BINDING PERIPLASMIC PROTEIN"/>
    <property type="match status" value="1"/>
</dbReference>
<dbReference type="InterPro" id="IPR050682">
    <property type="entry name" value="ModA/WtpA"/>
</dbReference>
<comment type="caution">
    <text evidence="2">The sequence shown here is derived from an EMBL/GenBank/DDBJ whole genome shotgun (WGS) entry which is preliminary data.</text>
</comment>
<evidence type="ECO:0000313" key="3">
    <source>
        <dbReference type="Proteomes" id="UP000033618"/>
    </source>
</evidence>
<protein>
    <recommendedName>
        <fullName evidence="4">ABC transporter substrate-binding protein</fullName>
    </recommendedName>
</protein>
<gene>
    <name evidence="2" type="ORF">WM40_05675</name>
</gene>
<evidence type="ECO:0008006" key="4">
    <source>
        <dbReference type="Google" id="ProtNLM"/>
    </source>
</evidence>
<dbReference type="Proteomes" id="UP000033618">
    <property type="component" value="Unassembled WGS sequence"/>
</dbReference>